<comment type="pathway">
    <text evidence="3">Glycolipid biosynthesis; lipid IV(A) biosynthesis; lipid IV(A) from (3R)-3-hydroxytetradecanoyl-[acyl-carrier-protein] and UDP-N-acetyl-alpha-D-glucosamine: step 2/6.</text>
</comment>
<dbReference type="GO" id="GO:0016020">
    <property type="term" value="C:membrane"/>
    <property type="evidence" value="ECO:0007669"/>
    <property type="project" value="GOC"/>
</dbReference>
<keyword evidence="10" id="KW-0443">Lipid metabolism</keyword>
<evidence type="ECO:0000256" key="5">
    <source>
        <dbReference type="ARBA" id="ARBA00022516"/>
    </source>
</evidence>
<reference evidence="12" key="2">
    <citation type="journal article" date="2021" name="PeerJ">
        <title>Extensive microbial diversity within the chicken gut microbiome revealed by metagenomics and culture.</title>
        <authorList>
            <person name="Gilroy R."/>
            <person name="Ravi A."/>
            <person name="Getino M."/>
            <person name="Pursley I."/>
            <person name="Horton D.L."/>
            <person name="Alikhan N.F."/>
            <person name="Baker D."/>
            <person name="Gharbi K."/>
            <person name="Hall N."/>
            <person name="Watson M."/>
            <person name="Adriaenssens E.M."/>
            <person name="Foster-Nyarko E."/>
            <person name="Jarju S."/>
            <person name="Secka A."/>
            <person name="Antonio M."/>
            <person name="Oren A."/>
            <person name="Chaudhuri R.R."/>
            <person name="La Ragione R."/>
            <person name="Hildebrand F."/>
            <person name="Pallen M.J."/>
        </authorList>
    </citation>
    <scope>NUCLEOTIDE SEQUENCE</scope>
    <source>
        <strain evidence="12">ChiGjej3B3-5194</strain>
    </source>
</reference>
<evidence type="ECO:0000256" key="9">
    <source>
        <dbReference type="ARBA" id="ARBA00022833"/>
    </source>
</evidence>
<evidence type="ECO:0000256" key="1">
    <source>
        <dbReference type="ARBA" id="ARBA00001947"/>
    </source>
</evidence>
<evidence type="ECO:0000256" key="11">
    <source>
        <dbReference type="ARBA" id="ARBA00024535"/>
    </source>
</evidence>
<evidence type="ECO:0000256" key="7">
    <source>
        <dbReference type="ARBA" id="ARBA00022723"/>
    </source>
</evidence>
<dbReference type="InterPro" id="IPR020568">
    <property type="entry name" value="Ribosomal_Su5_D2-typ_SF"/>
</dbReference>
<dbReference type="SUPFAM" id="SSF54211">
    <property type="entry name" value="Ribosomal protein S5 domain 2-like"/>
    <property type="match status" value="2"/>
</dbReference>
<keyword evidence="5" id="KW-0444">Lipid biosynthesis</keyword>
<comment type="cofactor">
    <cofactor evidence="1">
        <name>Zn(2+)</name>
        <dbReference type="ChEBI" id="CHEBI:29105"/>
    </cofactor>
</comment>
<comment type="catalytic activity">
    <reaction evidence="11">
        <text>a UDP-3-O-[(3R)-3-hydroxyacyl]-N-acetyl-alpha-D-glucosamine + H2O = a UDP-3-O-[(3R)-3-hydroxyacyl]-alpha-D-glucosamine + acetate</text>
        <dbReference type="Rhea" id="RHEA:67816"/>
        <dbReference type="ChEBI" id="CHEBI:15377"/>
        <dbReference type="ChEBI" id="CHEBI:30089"/>
        <dbReference type="ChEBI" id="CHEBI:137740"/>
        <dbReference type="ChEBI" id="CHEBI:173225"/>
        <dbReference type="EC" id="3.5.1.108"/>
    </reaction>
</comment>
<protein>
    <recommendedName>
        <fullName evidence="4">UDP-3-O-acyl-N-acetylglucosamine deacetylase</fullName>
        <ecNumber evidence="4">3.5.1.108</ecNumber>
    </recommendedName>
</protein>
<dbReference type="PANTHER" id="PTHR33694:SF1">
    <property type="entry name" value="UDP-3-O-ACYL-N-ACETYLGLUCOSAMINE DEACETYLASE 1, MITOCHONDRIAL-RELATED"/>
    <property type="match status" value="1"/>
</dbReference>
<evidence type="ECO:0000256" key="3">
    <source>
        <dbReference type="ARBA" id="ARBA00005002"/>
    </source>
</evidence>
<dbReference type="InterPro" id="IPR004463">
    <property type="entry name" value="UDP-acyl_GlcNac_deAcase"/>
</dbReference>
<dbReference type="Gene3D" id="3.30.1700.10">
    <property type="entry name" value="lpxc deacetylase, domain 2"/>
    <property type="match status" value="1"/>
</dbReference>
<keyword evidence="9" id="KW-0862">Zinc</keyword>
<accession>A0A9D1FFC7</accession>
<keyword evidence="7" id="KW-0479">Metal-binding</keyword>
<comment type="caution">
    <text evidence="12">The sequence shown here is derived from an EMBL/GenBank/DDBJ whole genome shotgun (WGS) entry which is preliminary data.</text>
</comment>
<evidence type="ECO:0000256" key="10">
    <source>
        <dbReference type="ARBA" id="ARBA00023098"/>
    </source>
</evidence>
<reference evidence="12" key="1">
    <citation type="submission" date="2020-10" db="EMBL/GenBank/DDBJ databases">
        <authorList>
            <person name="Gilroy R."/>
        </authorList>
    </citation>
    <scope>NUCLEOTIDE SEQUENCE</scope>
    <source>
        <strain evidence="12">ChiGjej3B3-5194</strain>
    </source>
</reference>
<dbReference type="Proteomes" id="UP000886742">
    <property type="component" value="Unassembled WGS sequence"/>
</dbReference>
<comment type="function">
    <text evidence="2">Catalyzes the hydrolysis of UDP-3-O-myristoyl-N-acetylglucosamine to form UDP-3-O-myristoylglucosamine and acetate, the committed step in lipid A biosynthesis.</text>
</comment>
<evidence type="ECO:0000256" key="2">
    <source>
        <dbReference type="ARBA" id="ARBA00002923"/>
    </source>
</evidence>
<evidence type="ECO:0000313" key="13">
    <source>
        <dbReference type="Proteomes" id="UP000886742"/>
    </source>
</evidence>
<organism evidence="12 13">
    <name type="scientific">Candidatus Enterousia intestinigallinarum</name>
    <dbReference type="NCBI Taxonomy" id="2840790"/>
    <lineage>
        <taxon>Bacteria</taxon>
        <taxon>Pseudomonadati</taxon>
        <taxon>Pseudomonadota</taxon>
        <taxon>Alphaproteobacteria</taxon>
        <taxon>Candidatus Enterousia</taxon>
    </lineage>
</organism>
<proteinExistence type="predicted"/>
<dbReference type="InterPro" id="IPR015870">
    <property type="entry name" value="UDP-acyl_N-AcGlcN_deAcase_N"/>
</dbReference>
<dbReference type="Gene3D" id="3.30.230.20">
    <property type="entry name" value="lpxc deacetylase, domain 1"/>
    <property type="match status" value="1"/>
</dbReference>
<dbReference type="GO" id="GO:0046872">
    <property type="term" value="F:metal ion binding"/>
    <property type="evidence" value="ECO:0007669"/>
    <property type="project" value="UniProtKB-KW"/>
</dbReference>
<keyword evidence="6" id="KW-0441">Lipid A biosynthesis</keyword>
<dbReference type="GO" id="GO:0103117">
    <property type="term" value="F:UDP-3-O-acyl-N-acetylglucosamine deacetylase activity"/>
    <property type="evidence" value="ECO:0007669"/>
    <property type="project" value="UniProtKB-EC"/>
</dbReference>
<name>A0A9D1FFC7_9PROT</name>
<dbReference type="GO" id="GO:0009245">
    <property type="term" value="P:lipid A biosynthetic process"/>
    <property type="evidence" value="ECO:0007669"/>
    <property type="project" value="UniProtKB-KW"/>
</dbReference>
<evidence type="ECO:0000256" key="4">
    <source>
        <dbReference type="ARBA" id="ARBA00012745"/>
    </source>
</evidence>
<sequence length="313" mass="34424">MSTLKKAVEIKGKGIHSGLPVNMVVRPSRMRGIFFRRTDIADSDKIAATYDNVGETKMRNTTIGATNGAHVQTIEHLMAALFMAGIDSAVIEIDGAETPILDGSAAQFFDAFMRAGVTGAVRRKIVVKRPVIARAAELRRGMNIFTRAKWWLINTVSGRKSNGYVKLMPSADNALEITATLVYPEKIIGSQTYSYSFDGTKKSVDDFVKNVARARTFGKFSEWEYLKAHGMGRGADETNVIALNNRGDGTLNKTIWPDEFVRHKVIDALGDMYTAGGFVVGKLESYKGSHALNNLVLKKLFSDASNYDIIESK</sequence>
<evidence type="ECO:0000256" key="6">
    <source>
        <dbReference type="ARBA" id="ARBA00022556"/>
    </source>
</evidence>
<dbReference type="PANTHER" id="PTHR33694">
    <property type="entry name" value="UDP-3-O-ACYL-N-ACETYLGLUCOSAMINE DEACETYLASE 1, MITOCHONDRIAL-RELATED"/>
    <property type="match status" value="1"/>
</dbReference>
<gene>
    <name evidence="12" type="ORF">IAD02_01315</name>
</gene>
<dbReference type="InterPro" id="IPR011334">
    <property type="entry name" value="UDP-acyl_GlcNac_deAcase_C"/>
</dbReference>
<evidence type="ECO:0000256" key="8">
    <source>
        <dbReference type="ARBA" id="ARBA00022801"/>
    </source>
</evidence>
<dbReference type="EC" id="3.5.1.108" evidence="4"/>
<dbReference type="AlphaFoldDB" id="A0A9D1FFC7"/>
<keyword evidence="8" id="KW-0378">Hydrolase</keyword>
<dbReference type="EMBL" id="DVJI01000006">
    <property type="protein sequence ID" value="HIS70612.1"/>
    <property type="molecule type" value="Genomic_DNA"/>
</dbReference>
<dbReference type="Pfam" id="PF03331">
    <property type="entry name" value="LpxC"/>
    <property type="match status" value="1"/>
</dbReference>
<evidence type="ECO:0000313" key="12">
    <source>
        <dbReference type="EMBL" id="HIS70612.1"/>
    </source>
</evidence>